<dbReference type="EMBL" id="DPRK01000259">
    <property type="protein sequence ID" value="HCY83015.1"/>
    <property type="molecule type" value="Genomic_DNA"/>
</dbReference>
<protein>
    <recommendedName>
        <fullName evidence="4">DoxX family protein</fullName>
    </recommendedName>
</protein>
<feature type="transmembrane region" description="Helical" evidence="1">
    <location>
        <begin position="7"/>
        <end position="26"/>
    </location>
</feature>
<dbReference type="Proteomes" id="UP000263268">
    <property type="component" value="Unassembled WGS sequence"/>
</dbReference>
<proteinExistence type="predicted"/>
<evidence type="ECO:0000256" key="1">
    <source>
        <dbReference type="SAM" id="Phobius"/>
    </source>
</evidence>
<keyword evidence="1" id="KW-1133">Transmembrane helix</keyword>
<accession>A0A3D6BY81</accession>
<comment type="caution">
    <text evidence="2">The sequence shown here is derived from an EMBL/GenBank/DDBJ whole genome shotgun (WGS) entry which is preliminary data.</text>
</comment>
<feature type="transmembrane region" description="Helical" evidence="1">
    <location>
        <begin position="65"/>
        <end position="84"/>
    </location>
</feature>
<organism evidence="2 3">
    <name type="scientific">Xanthomarina gelatinilytica</name>
    <dbReference type="NCBI Taxonomy" id="1137281"/>
    <lineage>
        <taxon>Bacteria</taxon>
        <taxon>Pseudomonadati</taxon>
        <taxon>Bacteroidota</taxon>
        <taxon>Flavobacteriia</taxon>
        <taxon>Flavobacteriales</taxon>
        <taxon>Flavobacteriaceae</taxon>
        <taxon>Xanthomarina</taxon>
    </lineage>
</organism>
<evidence type="ECO:0008006" key="4">
    <source>
        <dbReference type="Google" id="ProtNLM"/>
    </source>
</evidence>
<sequence>MLGLNKWIFELVCRWYVFIFVNYYGLGKIAGMQFYRKGKLPADVAELTLGTADAFSLAWTFMGYSFHYILFVGLLQIVGAWLLLWNKTKFFGIFILLPIMANIIIFDIIFLEKKGATVNATIYFFMLLGILWLNRSQIARALKVITEVPISKKINAKTILKVLAFMAIVFVIDQLLVGLVGR</sequence>
<evidence type="ECO:0000313" key="2">
    <source>
        <dbReference type="EMBL" id="HCY83015.1"/>
    </source>
</evidence>
<feature type="transmembrane region" description="Helical" evidence="1">
    <location>
        <begin position="162"/>
        <end position="181"/>
    </location>
</feature>
<gene>
    <name evidence="2" type="ORF">DHV22_16160</name>
</gene>
<keyword evidence="1" id="KW-0472">Membrane</keyword>
<name>A0A3D6BY81_9FLAO</name>
<feature type="transmembrane region" description="Helical" evidence="1">
    <location>
        <begin position="91"/>
        <end position="110"/>
    </location>
</feature>
<reference evidence="2 3" key="1">
    <citation type="journal article" date="2018" name="Nat. Biotechnol.">
        <title>A standardized bacterial taxonomy based on genome phylogeny substantially revises the tree of life.</title>
        <authorList>
            <person name="Parks D.H."/>
            <person name="Chuvochina M."/>
            <person name="Waite D.W."/>
            <person name="Rinke C."/>
            <person name="Skarshewski A."/>
            <person name="Chaumeil P.A."/>
            <person name="Hugenholtz P."/>
        </authorList>
    </citation>
    <scope>NUCLEOTIDE SEQUENCE [LARGE SCALE GENOMIC DNA]</scope>
    <source>
        <strain evidence="2">UBA10227</strain>
    </source>
</reference>
<feature type="transmembrane region" description="Helical" evidence="1">
    <location>
        <begin position="116"/>
        <end position="133"/>
    </location>
</feature>
<dbReference type="AlphaFoldDB" id="A0A3D6BY81"/>
<keyword evidence="1" id="KW-0812">Transmembrane</keyword>
<evidence type="ECO:0000313" key="3">
    <source>
        <dbReference type="Proteomes" id="UP000263268"/>
    </source>
</evidence>